<dbReference type="Pfam" id="PF00078">
    <property type="entry name" value="RVT_1"/>
    <property type="match status" value="1"/>
</dbReference>
<dbReference type="PRINTS" id="PR01365">
    <property type="entry name" value="TELOMERASERT"/>
</dbReference>
<feature type="region of interest" description="Disordered" evidence="14">
    <location>
        <begin position="423"/>
        <end position="445"/>
    </location>
</feature>
<evidence type="ECO:0000256" key="4">
    <source>
        <dbReference type="ARBA" id="ARBA00022454"/>
    </source>
</evidence>
<sequence>MARKRKQGKSSTHPSETPSKRHRIDLTPAERSQFECPTLCLYYVQILTLRNHLLAKLPPTSKIRRRRIASADDPMFDRTLVCIRDVGKESSDLFRSRDFAAFSQRISLTAGSSGGARSSQSELIDFTIWRLFNRTHCHAHRPPHMLCHGYQRINNLRHPDEDQCAIAGIPGLVSYYPNSNVDLLKGAAWTGVLSLLGKEGDQIMLEILLDCGLFVAIDEGQGNYYQLSGTPLTDLTPLVSPSSLTLPHQLKQADSGGSNTHVLHIISRETVNSSSAISFVRNRMFYARAALNTKGRVTFGLRHIHVFNRYPDCDNKDHTIQVMKYIFPRQFGLHNVFTSTVDPKETAQPFKDYTLREQEIFQVERRALLKLNSDRIDPKTVKQRLPQRLRGSAFDLVRKLQKLHSQCSYHELFKHYCPKTQFKSHEQGKRNKEKRASPETKTSMQPVTQVFQTLSSSTSISITPKPLVAPSTSSFTSLATPHSDVSAFCRAVLTNVIPNRLWGDSIQGLENKAVVMRHVDKFIRLRRFENMTLHTVCQGLKLSHIAWLVPANVRPTTKASDSDMRKRKEIFLEFLYYVFDSLLIPLIRSNFHVTESNVHQNRLFYFRHDVWRSLTEPTISALKSTMFEELKTPQAKQILDARALGFSQIRLLPKSNGLRPIMNLRRRITKLQNGRVTLGRSINSVLAPVFNVLDFEKRKQPALVGSALFSVGDMYSKLKSFAQKRQEGSSTGARLYFVKADAKSCFDTIPQRKLVRIMEQIASEDEYRIARHAEIKASDDCSFGHANTIQSKPARKFVSMARAGTAFPDFDEVIGQGPARVRKNTIFVDGIVQTSQKKRKVLDLLKDHVERNIVKVGKKFFRQKNGIPQGSVLSSMLCNYFYAQLEEENFGFLEESESIMMRLIDDFLLITTNKAHARKFLQIMHDGVQSYGVEVNPAKSLANFELVINGHQVPLLHDGAAFPYCGNMINTKTLEIFKDRNRRKATVLADTLTVDSWRKPGETFYRKALNAFKLQTNRMFFDTNFNTPNTVLLTIYQNFLEVAMKYYRYGKSMVPSSQPHLHLLIGTIRDLVDLAFVLVKGKHKLLIEQDYSCNVSKSQVQCLATLAFRRVLGRKQSRYGGVIAWLDEALHRSILVSNTKEAKRLNGIANKGDAIFRCYKF</sequence>
<keyword evidence="5 13" id="KW-0808">Transferase</keyword>
<keyword evidence="4 13" id="KW-0158">Chromosome</keyword>
<evidence type="ECO:0000256" key="11">
    <source>
        <dbReference type="ARBA" id="ARBA00023242"/>
    </source>
</evidence>
<evidence type="ECO:0000256" key="12">
    <source>
        <dbReference type="ARBA" id="ARBA00048173"/>
    </source>
</evidence>
<evidence type="ECO:0000256" key="5">
    <source>
        <dbReference type="ARBA" id="ARBA00022679"/>
    </source>
</evidence>
<dbReference type="PANTHER" id="PTHR12066">
    <property type="entry name" value="TELOMERASE REVERSE TRANSCRIPTASE"/>
    <property type="match status" value="1"/>
</dbReference>
<comment type="catalytic activity">
    <reaction evidence="12 13">
        <text>DNA(n) + a 2'-deoxyribonucleoside 5'-triphosphate = DNA(n+1) + diphosphate</text>
        <dbReference type="Rhea" id="RHEA:22508"/>
        <dbReference type="Rhea" id="RHEA-COMP:17339"/>
        <dbReference type="Rhea" id="RHEA-COMP:17340"/>
        <dbReference type="ChEBI" id="CHEBI:33019"/>
        <dbReference type="ChEBI" id="CHEBI:61560"/>
        <dbReference type="ChEBI" id="CHEBI:173112"/>
        <dbReference type="EC" id="2.7.7.49"/>
    </reaction>
</comment>
<dbReference type="Gene3D" id="1.10.132.70">
    <property type="match status" value="1"/>
</dbReference>
<dbReference type="InterPro" id="IPR003545">
    <property type="entry name" value="Telomerase_RT"/>
</dbReference>
<evidence type="ECO:0000313" key="16">
    <source>
        <dbReference type="EMBL" id="KAK0516821.1"/>
    </source>
</evidence>
<comment type="subcellular location">
    <subcellularLocation>
        <location evidence="13">Nucleus</location>
    </subcellularLocation>
    <subcellularLocation>
        <location evidence="13">Chromosome</location>
        <location evidence="13">Telomere</location>
    </subcellularLocation>
</comment>
<dbReference type="SUPFAM" id="SSF56672">
    <property type="entry name" value="DNA/RNA polymerases"/>
    <property type="match status" value="1"/>
</dbReference>
<dbReference type="InterPro" id="IPR000477">
    <property type="entry name" value="RT_dom"/>
</dbReference>
<comment type="function">
    <text evidence="13">Telomerase is a ribonucleoprotein enzyme essential for the replication of chromosome termini in most eukaryotes. It elongates telomeres. It is a reverse transcriptase that adds simple sequence repeats to chromosome ends by copying a template sequence within the RNA component of the enzyme.</text>
</comment>
<dbReference type="PROSITE" id="PS50878">
    <property type="entry name" value="RT_POL"/>
    <property type="match status" value="1"/>
</dbReference>
<dbReference type="GO" id="GO:0042162">
    <property type="term" value="F:telomeric DNA binding"/>
    <property type="evidence" value="ECO:0007669"/>
    <property type="project" value="TreeGrafter"/>
</dbReference>
<protein>
    <recommendedName>
        <fullName evidence="3 13">Telomerase reverse transcriptase</fullName>
        <ecNumber evidence="2 13">2.7.7.49</ecNumber>
    </recommendedName>
    <alternativeName>
        <fullName evidence="13">Telomerase catalytic subunit</fullName>
    </alternativeName>
</protein>
<dbReference type="CDD" id="cd01648">
    <property type="entry name" value="TERT"/>
    <property type="match status" value="1"/>
</dbReference>
<dbReference type="Gene3D" id="1.10.357.90">
    <property type="match status" value="1"/>
</dbReference>
<dbReference type="Pfam" id="PF12009">
    <property type="entry name" value="Telomerase_RBD"/>
    <property type="match status" value="1"/>
</dbReference>
<keyword evidence="8 13" id="KW-0460">Magnesium</keyword>
<evidence type="ECO:0000256" key="1">
    <source>
        <dbReference type="ARBA" id="ARBA00008001"/>
    </source>
</evidence>
<dbReference type="GO" id="GO:0070034">
    <property type="term" value="F:telomerase RNA binding"/>
    <property type="evidence" value="ECO:0007669"/>
    <property type="project" value="TreeGrafter"/>
</dbReference>
<keyword evidence="9 13" id="KW-0779">Telomere</keyword>
<reference evidence="16" key="1">
    <citation type="submission" date="2023-03" db="EMBL/GenBank/DDBJ databases">
        <title>Complete genome of Cladonia borealis.</title>
        <authorList>
            <person name="Park H."/>
        </authorList>
    </citation>
    <scope>NUCLEOTIDE SEQUENCE</scope>
    <source>
        <strain evidence="16">ANT050790</strain>
    </source>
</reference>
<dbReference type="GO" id="GO:0046872">
    <property type="term" value="F:metal ion binding"/>
    <property type="evidence" value="ECO:0007669"/>
    <property type="project" value="UniProtKB-KW"/>
</dbReference>
<evidence type="ECO:0000256" key="10">
    <source>
        <dbReference type="ARBA" id="ARBA00022918"/>
    </source>
</evidence>
<keyword evidence="10 13" id="KW-0695">RNA-directed DNA polymerase</keyword>
<evidence type="ECO:0000256" key="14">
    <source>
        <dbReference type="SAM" id="MobiDB-lite"/>
    </source>
</evidence>
<feature type="compositionally biased region" description="Basic and acidic residues" evidence="14">
    <location>
        <begin position="423"/>
        <end position="438"/>
    </location>
</feature>
<dbReference type="Gene3D" id="3.30.70.2630">
    <property type="match status" value="1"/>
</dbReference>
<keyword evidence="17" id="KW-1185">Reference proteome</keyword>
<dbReference type="Proteomes" id="UP001166286">
    <property type="component" value="Unassembled WGS sequence"/>
</dbReference>
<dbReference type="GO" id="GO:0007004">
    <property type="term" value="P:telomere maintenance via telomerase"/>
    <property type="evidence" value="ECO:0007669"/>
    <property type="project" value="TreeGrafter"/>
</dbReference>
<evidence type="ECO:0000256" key="3">
    <source>
        <dbReference type="ARBA" id="ARBA00016182"/>
    </source>
</evidence>
<dbReference type="SMART" id="SM00975">
    <property type="entry name" value="Telomerase_RBD"/>
    <property type="match status" value="1"/>
</dbReference>
<evidence type="ECO:0000256" key="2">
    <source>
        <dbReference type="ARBA" id="ARBA00012493"/>
    </source>
</evidence>
<keyword evidence="11 13" id="KW-0539">Nucleus</keyword>
<evidence type="ECO:0000313" key="17">
    <source>
        <dbReference type="Proteomes" id="UP001166286"/>
    </source>
</evidence>
<dbReference type="GO" id="GO:0000781">
    <property type="term" value="C:chromosome, telomeric region"/>
    <property type="evidence" value="ECO:0007669"/>
    <property type="project" value="UniProtKB-SubCell"/>
</dbReference>
<organism evidence="16 17">
    <name type="scientific">Cladonia borealis</name>
    <dbReference type="NCBI Taxonomy" id="184061"/>
    <lineage>
        <taxon>Eukaryota</taxon>
        <taxon>Fungi</taxon>
        <taxon>Dikarya</taxon>
        <taxon>Ascomycota</taxon>
        <taxon>Pezizomycotina</taxon>
        <taxon>Lecanoromycetes</taxon>
        <taxon>OSLEUM clade</taxon>
        <taxon>Lecanoromycetidae</taxon>
        <taxon>Lecanorales</taxon>
        <taxon>Lecanorineae</taxon>
        <taxon>Cladoniaceae</taxon>
        <taxon>Cladonia</taxon>
    </lineage>
</organism>
<dbReference type="AlphaFoldDB" id="A0AA39UER6"/>
<dbReference type="EC" id="2.7.7.49" evidence="2 13"/>
<accession>A0AA39UER6</accession>
<feature type="domain" description="Reverse transcriptase" evidence="15">
    <location>
        <begin position="633"/>
        <end position="969"/>
    </location>
</feature>
<dbReference type="PANTHER" id="PTHR12066:SF0">
    <property type="entry name" value="TELOMERASE REVERSE TRANSCRIPTASE"/>
    <property type="match status" value="1"/>
</dbReference>
<dbReference type="InterPro" id="IPR043502">
    <property type="entry name" value="DNA/RNA_pol_sf"/>
</dbReference>
<evidence type="ECO:0000256" key="6">
    <source>
        <dbReference type="ARBA" id="ARBA00022695"/>
    </source>
</evidence>
<keyword evidence="6 13" id="KW-0548">Nucleotidyltransferase</keyword>
<evidence type="ECO:0000256" key="7">
    <source>
        <dbReference type="ARBA" id="ARBA00022723"/>
    </source>
</evidence>
<dbReference type="InterPro" id="IPR021891">
    <property type="entry name" value="Telomerase_RBD"/>
</dbReference>
<gene>
    <name evidence="16" type="ORF">JMJ35_001424</name>
</gene>
<comment type="similarity">
    <text evidence="1 13">Belongs to the reverse transcriptase family. Telomerase subfamily.</text>
</comment>
<evidence type="ECO:0000256" key="9">
    <source>
        <dbReference type="ARBA" id="ARBA00022895"/>
    </source>
</evidence>
<dbReference type="GO" id="GO:0000333">
    <property type="term" value="C:telomerase catalytic core complex"/>
    <property type="evidence" value="ECO:0007669"/>
    <property type="project" value="TreeGrafter"/>
</dbReference>
<evidence type="ECO:0000256" key="8">
    <source>
        <dbReference type="ARBA" id="ARBA00022842"/>
    </source>
</evidence>
<keyword evidence="7 13" id="KW-0479">Metal-binding</keyword>
<name>A0AA39UER6_9LECA</name>
<evidence type="ECO:0000256" key="13">
    <source>
        <dbReference type="RuleBase" id="RU365061"/>
    </source>
</evidence>
<feature type="region of interest" description="Disordered" evidence="14">
    <location>
        <begin position="1"/>
        <end position="28"/>
    </location>
</feature>
<proteinExistence type="inferred from homology"/>
<evidence type="ECO:0000259" key="15">
    <source>
        <dbReference type="PROSITE" id="PS50878"/>
    </source>
</evidence>
<comment type="caution">
    <text evidence="16">The sequence shown here is derived from an EMBL/GenBank/DDBJ whole genome shotgun (WGS) entry which is preliminary data.</text>
</comment>
<dbReference type="GO" id="GO:0003720">
    <property type="term" value="F:telomerase activity"/>
    <property type="evidence" value="ECO:0007669"/>
    <property type="project" value="InterPro"/>
</dbReference>
<dbReference type="EMBL" id="JAFEKC020000002">
    <property type="protein sequence ID" value="KAK0516821.1"/>
    <property type="molecule type" value="Genomic_DNA"/>
</dbReference>